<dbReference type="OMA" id="QWPDAVH"/>
<dbReference type="HOGENOM" id="CLU_526173_0_0_1"/>
<dbReference type="AlphaFoldDB" id="A0A0E0KW11"/>
<evidence type="ECO:0000256" key="1">
    <source>
        <dbReference type="SAM" id="MobiDB-lite"/>
    </source>
</evidence>
<dbReference type="Gramene" id="OPUNC04G25030.1">
    <property type="protein sequence ID" value="OPUNC04G25030.1"/>
    <property type="gene ID" value="OPUNC04G25030"/>
</dbReference>
<evidence type="ECO:0000256" key="2">
    <source>
        <dbReference type="SAM" id="SignalP"/>
    </source>
</evidence>
<feature type="compositionally biased region" description="Basic and acidic residues" evidence="1">
    <location>
        <begin position="499"/>
        <end position="509"/>
    </location>
</feature>
<feature type="region of interest" description="Disordered" evidence="1">
    <location>
        <begin position="350"/>
        <end position="490"/>
    </location>
</feature>
<feature type="compositionally biased region" description="Basic residues" evidence="1">
    <location>
        <begin position="132"/>
        <end position="146"/>
    </location>
</feature>
<reference evidence="3" key="1">
    <citation type="submission" date="2015-04" db="UniProtKB">
        <authorList>
            <consortium name="EnsemblPlants"/>
        </authorList>
    </citation>
    <scope>IDENTIFICATION</scope>
</reference>
<feature type="compositionally biased region" description="Basic residues" evidence="1">
    <location>
        <begin position="156"/>
        <end position="184"/>
    </location>
</feature>
<keyword evidence="2" id="KW-0732">Signal</keyword>
<organism evidence="3">
    <name type="scientific">Oryza punctata</name>
    <name type="common">Red rice</name>
    <dbReference type="NCBI Taxonomy" id="4537"/>
    <lineage>
        <taxon>Eukaryota</taxon>
        <taxon>Viridiplantae</taxon>
        <taxon>Streptophyta</taxon>
        <taxon>Embryophyta</taxon>
        <taxon>Tracheophyta</taxon>
        <taxon>Spermatophyta</taxon>
        <taxon>Magnoliopsida</taxon>
        <taxon>Liliopsida</taxon>
        <taxon>Poales</taxon>
        <taxon>Poaceae</taxon>
        <taxon>BOP clade</taxon>
        <taxon>Oryzoideae</taxon>
        <taxon>Oryzeae</taxon>
        <taxon>Oryzinae</taxon>
        <taxon>Oryza</taxon>
    </lineage>
</organism>
<dbReference type="EnsemblPlants" id="OPUNC04G25030.1">
    <property type="protein sequence ID" value="OPUNC04G25030.1"/>
    <property type="gene ID" value="OPUNC04G25030"/>
</dbReference>
<accession>A0A0E0KW11</accession>
<feature type="signal peptide" evidence="2">
    <location>
        <begin position="1"/>
        <end position="18"/>
    </location>
</feature>
<proteinExistence type="predicted"/>
<keyword evidence="4" id="KW-1185">Reference proteome</keyword>
<protein>
    <submittedName>
        <fullName evidence="3">Uncharacterized protein</fullName>
    </submittedName>
</protein>
<dbReference type="Proteomes" id="UP000026962">
    <property type="component" value="Chromosome 4"/>
</dbReference>
<feature type="chain" id="PRO_5002365934" evidence="2">
    <location>
        <begin position="19"/>
        <end position="518"/>
    </location>
</feature>
<reference evidence="3" key="2">
    <citation type="submission" date="2018-05" db="EMBL/GenBank/DDBJ databases">
        <title>OpunRS2 (Oryza punctata Reference Sequence Version 2).</title>
        <authorList>
            <person name="Zhang J."/>
            <person name="Kudrna D."/>
            <person name="Lee S."/>
            <person name="Talag J."/>
            <person name="Welchert J."/>
            <person name="Wing R.A."/>
        </authorList>
    </citation>
    <scope>NUCLEOTIDE SEQUENCE [LARGE SCALE GENOMIC DNA]</scope>
</reference>
<sequence length="518" mass="57675">MFSFLIVLLIDEADQVYASASDDPRCSVQASEDNGSDEAIGHVQSKLLNLLHKPLQILVGAPTAPRRDRGFGGELLGARPRAAPLLPDRIGQHGRELAGVGRDADPARARAQRHARILHEQPRVHELVGRHGPRQHGHPGGHRLQHRVPPAVRHEPPHRRVPQRRHLRRPPAHHHPALRRRRRPRLEPFRDNAVAAHDPHERDGAPFQRLCQCGCHGRRQHRLATEAHVQDRTFREGVQPRAEIAGCNGRFPAAIAGGVRVRRHRAHRPHALEPHVLQRRVQVPPLECPERVRHESPALQIPETVLLQRLANLLFYEAFNVDLVQHGDLSPLKRRLAGDRRERNLKPIVAPHGSLDQAAEERVRHGGAEHAGGREYDPRDTDLGGERLRPPAEEVGYDGDDGVRRLRPGPREDGLVERGERVDEHGDVDGRAIPGVLEAGGEGRVGGEGEDEPVDGVGVRGEERGELGRVGGRGDDGEAESSRREEGGEVVERKRVALRREGDKEDVRRGGRRRHCCG</sequence>
<feature type="compositionally biased region" description="Basic and acidic residues" evidence="1">
    <location>
        <begin position="401"/>
        <end position="430"/>
    </location>
</feature>
<feature type="region of interest" description="Disordered" evidence="1">
    <location>
        <begin position="132"/>
        <end position="188"/>
    </location>
</feature>
<feature type="compositionally biased region" description="Basic and acidic residues" evidence="1">
    <location>
        <begin position="460"/>
        <end position="490"/>
    </location>
</feature>
<evidence type="ECO:0000313" key="3">
    <source>
        <dbReference type="EnsemblPlants" id="OPUNC04G25030.1"/>
    </source>
</evidence>
<feature type="region of interest" description="Disordered" evidence="1">
    <location>
        <begin position="499"/>
        <end position="518"/>
    </location>
</feature>
<evidence type="ECO:0000313" key="4">
    <source>
        <dbReference type="Proteomes" id="UP000026962"/>
    </source>
</evidence>
<feature type="compositionally biased region" description="Basic and acidic residues" evidence="1">
    <location>
        <begin position="359"/>
        <end position="392"/>
    </location>
</feature>
<name>A0A0E0KW11_ORYPU</name>